<organism evidence="3 4">
    <name type="scientific">Helcococcus ovis</name>
    <dbReference type="NCBI Taxonomy" id="72026"/>
    <lineage>
        <taxon>Bacteria</taxon>
        <taxon>Bacillati</taxon>
        <taxon>Bacillota</taxon>
        <taxon>Tissierellia</taxon>
        <taxon>Tissierellales</taxon>
        <taxon>Peptoniphilaceae</taxon>
        <taxon>Helcococcus</taxon>
    </lineage>
</organism>
<dbReference type="Pfam" id="PF19127">
    <property type="entry name" value="Choline_bind_3"/>
    <property type="match status" value="3"/>
</dbReference>
<dbReference type="EMBL" id="SCFR01000006">
    <property type="protein sequence ID" value="TFF66845.1"/>
    <property type="molecule type" value="Genomic_DNA"/>
</dbReference>
<evidence type="ECO:0000313" key="4">
    <source>
        <dbReference type="Proteomes" id="UP000297454"/>
    </source>
</evidence>
<feature type="repeat" description="Cell wall-binding" evidence="2">
    <location>
        <begin position="406"/>
        <end position="427"/>
    </location>
</feature>
<dbReference type="SUPFAM" id="SSF69360">
    <property type="entry name" value="Cell wall binding repeat"/>
    <property type="match status" value="1"/>
</dbReference>
<name>A0A4R9C216_9FIRM</name>
<evidence type="ECO:0000313" key="3">
    <source>
        <dbReference type="EMBL" id="TFF66845.1"/>
    </source>
</evidence>
<dbReference type="InterPro" id="IPR018337">
    <property type="entry name" value="Cell_wall/Cho-bd_repeat"/>
</dbReference>
<feature type="repeat" description="Cell wall-binding" evidence="2">
    <location>
        <begin position="339"/>
        <end position="359"/>
    </location>
</feature>
<feature type="repeat" description="Cell wall-binding" evidence="2">
    <location>
        <begin position="384"/>
        <end position="404"/>
    </location>
</feature>
<dbReference type="Gene3D" id="2.20.120.10">
    <property type="entry name" value="Multimodular pneumococcal cell wall endolysin, domain 3"/>
    <property type="match status" value="2"/>
</dbReference>
<reference evidence="3 4" key="1">
    <citation type="submission" date="2019-01" db="EMBL/GenBank/DDBJ databases">
        <title>Draft Genome Sequences of Helcococcus ovis Strains Isolated from the Uterus and Vagina of Dairy Cows with Metritis.</title>
        <authorList>
            <person name="Cunha F."/>
            <person name="Jeon S.J."/>
            <person name="Kutzer P."/>
            <person name="Galvao K.N."/>
        </authorList>
    </citation>
    <scope>NUCLEOTIDE SEQUENCE [LARGE SCALE GENOMIC DNA]</scope>
    <source>
        <strain evidence="3 4">KG-37</strain>
    </source>
</reference>
<evidence type="ECO:0000256" key="2">
    <source>
        <dbReference type="PROSITE-ProRule" id="PRU00591"/>
    </source>
</evidence>
<protein>
    <submittedName>
        <fullName evidence="3">N-acetylmuramoyl-L-alanine amidase family protein</fullName>
    </submittedName>
</protein>
<proteinExistence type="predicted"/>
<dbReference type="PROSITE" id="PS51170">
    <property type="entry name" value="CW"/>
    <property type="match status" value="6"/>
</dbReference>
<feature type="repeat" description="Cell wall-binding" evidence="2">
    <location>
        <begin position="361"/>
        <end position="382"/>
    </location>
</feature>
<dbReference type="Pfam" id="PF01473">
    <property type="entry name" value="Choline_bind_1"/>
    <property type="match status" value="1"/>
</dbReference>
<comment type="caution">
    <text evidence="3">The sequence shown here is derived from an EMBL/GenBank/DDBJ whole genome shotgun (WGS) entry which is preliminary data.</text>
</comment>
<dbReference type="Gene3D" id="2.10.270.10">
    <property type="entry name" value="Cholin Binding"/>
    <property type="match status" value="1"/>
</dbReference>
<dbReference type="AlphaFoldDB" id="A0A4R9C216"/>
<keyword evidence="1" id="KW-0677">Repeat</keyword>
<sequence>MFNKIERKPKCGIRKLKVGFVSCLLAFGILTSVGSPLIGNTVVEAKAQTESEKFLQAFGMTLNDVASRDESGQAKAFLSKIDVNDKKSSFNKDNLIRAAKELVEINNFRKSKGYTPLKTNKRINLESAFRNEYYKTHKEHAEMFNTGEIAWARYQGQATNYEKHEWIPAYKGWHDDEKENFDLVLKLKFGIDKPVTKSEILAAIEKAGGSFKIEVATGSIPEEKLKYNGQIGHFLAFVHDYSIQGYGFGRWEAPDGYGPSEVNVLSYKSRYEDDKNDPLVEPEEYFNWLLSIDSKKSWSQVSDKWYFVKNNGKLAKTEWLYDNNYSSWYYFNNNGDMATNKWIKDTNSKWYYLSGNGKMAKNEWIYDNNYSSWYYFNNNGDMATNKWVKDTNSKWYYLLGNGKMAKNEWFYDNNYSSWYYFNNNGDMATNKWVKDTNGKWYYLLGNGKMAKSTTINGWYVDSNGVWEK</sequence>
<keyword evidence="4" id="KW-1185">Reference proteome</keyword>
<feature type="repeat" description="Cell wall-binding" evidence="2">
    <location>
        <begin position="316"/>
        <end position="337"/>
    </location>
</feature>
<evidence type="ECO:0000256" key="1">
    <source>
        <dbReference type="ARBA" id="ARBA00022737"/>
    </source>
</evidence>
<gene>
    <name evidence="3" type="ORF">EQF91_02660</name>
</gene>
<feature type="repeat" description="Cell wall-binding" evidence="2">
    <location>
        <begin position="429"/>
        <end position="449"/>
    </location>
</feature>
<dbReference type="RefSeq" id="WP_134744280.1">
    <property type="nucleotide sequence ID" value="NZ_CP119761.1"/>
</dbReference>
<dbReference type="Proteomes" id="UP000297454">
    <property type="component" value="Unassembled WGS sequence"/>
</dbReference>
<accession>A0A4R9C216</accession>